<evidence type="ECO:0000313" key="2">
    <source>
        <dbReference type="EMBL" id="KXH46902.1"/>
    </source>
</evidence>
<evidence type="ECO:0000256" key="1">
    <source>
        <dbReference type="SAM" id="MobiDB-lite"/>
    </source>
</evidence>
<name>A0A135TFK5_9PEZI</name>
<dbReference type="AlphaFoldDB" id="A0A135TFK5"/>
<gene>
    <name evidence="2" type="ORF">CNYM01_00748</name>
</gene>
<comment type="caution">
    <text evidence="2">The sequence shown here is derived from an EMBL/GenBank/DDBJ whole genome shotgun (WGS) entry which is preliminary data.</text>
</comment>
<sequence>MLHQKGADEGDAYHDVSVRLPQVDIADVYDGRGIELLAIEEAPGVDELASRHFDKVCLRQLDSDSDSDSGSDRRRGKVGIILDDGDEGISDATIVSCRHLEGQRTQPGARAHKVVASRPTSPSM</sequence>
<dbReference type="EMBL" id="JEMN01001135">
    <property type="protein sequence ID" value="KXH46902.1"/>
    <property type="molecule type" value="Genomic_DNA"/>
</dbReference>
<dbReference type="Proteomes" id="UP000070054">
    <property type="component" value="Unassembled WGS sequence"/>
</dbReference>
<keyword evidence="3" id="KW-1185">Reference proteome</keyword>
<accession>A0A135TFK5</accession>
<evidence type="ECO:0000313" key="3">
    <source>
        <dbReference type="Proteomes" id="UP000070054"/>
    </source>
</evidence>
<proteinExistence type="predicted"/>
<reference evidence="2 3" key="1">
    <citation type="submission" date="2014-02" db="EMBL/GenBank/DDBJ databases">
        <title>The genome sequence of Colletotrichum nymphaeae SA-01.</title>
        <authorList>
            <person name="Baroncelli R."/>
            <person name="Thon M.R."/>
        </authorList>
    </citation>
    <scope>NUCLEOTIDE SEQUENCE [LARGE SCALE GENOMIC DNA]</scope>
    <source>
        <strain evidence="2 3">SA-01</strain>
    </source>
</reference>
<protein>
    <submittedName>
        <fullName evidence="2">Uncharacterized protein</fullName>
    </submittedName>
</protein>
<feature type="region of interest" description="Disordered" evidence="1">
    <location>
        <begin position="101"/>
        <end position="124"/>
    </location>
</feature>
<organism evidence="2 3">
    <name type="scientific">Colletotrichum nymphaeae SA-01</name>
    <dbReference type="NCBI Taxonomy" id="1460502"/>
    <lineage>
        <taxon>Eukaryota</taxon>
        <taxon>Fungi</taxon>
        <taxon>Dikarya</taxon>
        <taxon>Ascomycota</taxon>
        <taxon>Pezizomycotina</taxon>
        <taxon>Sordariomycetes</taxon>
        <taxon>Hypocreomycetidae</taxon>
        <taxon>Glomerellales</taxon>
        <taxon>Glomerellaceae</taxon>
        <taxon>Colletotrichum</taxon>
        <taxon>Colletotrichum acutatum species complex</taxon>
    </lineage>
</organism>
<feature type="region of interest" description="Disordered" evidence="1">
    <location>
        <begin position="61"/>
        <end position="80"/>
    </location>
</feature>